<dbReference type="EMBL" id="QOUI01000002">
    <property type="protein sequence ID" value="RCK70885.1"/>
    <property type="molecule type" value="Genomic_DNA"/>
</dbReference>
<feature type="transmembrane region" description="Helical" evidence="1">
    <location>
        <begin position="141"/>
        <end position="170"/>
    </location>
</feature>
<keyword evidence="1" id="KW-0812">Transmembrane</keyword>
<evidence type="ECO:0000256" key="1">
    <source>
        <dbReference type="SAM" id="Phobius"/>
    </source>
</evidence>
<dbReference type="PANTHER" id="PTHR36832:SF2">
    <property type="entry name" value="INTEGRAL MEMBRANE PROTEIN"/>
    <property type="match status" value="1"/>
</dbReference>
<organism evidence="2 3">
    <name type="scientific">Desertihabitans brevis</name>
    <dbReference type="NCBI Taxonomy" id="2268447"/>
    <lineage>
        <taxon>Bacteria</taxon>
        <taxon>Bacillati</taxon>
        <taxon>Actinomycetota</taxon>
        <taxon>Actinomycetes</taxon>
        <taxon>Propionibacteriales</taxon>
        <taxon>Propionibacteriaceae</taxon>
        <taxon>Desertihabitans</taxon>
    </lineage>
</organism>
<gene>
    <name evidence="2" type="ORF">DT076_04505</name>
</gene>
<accession>A0A367YYA3</accession>
<keyword evidence="1" id="KW-1133">Transmembrane helix</keyword>
<evidence type="ECO:0000313" key="2">
    <source>
        <dbReference type="EMBL" id="RCK70885.1"/>
    </source>
</evidence>
<dbReference type="Pfam" id="PF06182">
    <property type="entry name" value="ABC2_membrane_6"/>
    <property type="match status" value="1"/>
</dbReference>
<comment type="caution">
    <text evidence="2">The sequence shown here is derived from an EMBL/GenBank/DDBJ whole genome shotgun (WGS) entry which is preliminary data.</text>
</comment>
<dbReference type="InterPro" id="IPR010390">
    <property type="entry name" value="ABC-2_transporter-like"/>
</dbReference>
<feature type="transmembrane region" description="Helical" evidence="1">
    <location>
        <begin position="115"/>
        <end position="135"/>
    </location>
</feature>
<feature type="transmembrane region" description="Helical" evidence="1">
    <location>
        <begin position="20"/>
        <end position="42"/>
    </location>
</feature>
<feature type="transmembrane region" description="Helical" evidence="1">
    <location>
        <begin position="229"/>
        <end position="250"/>
    </location>
</feature>
<sequence length="263" mass="27933">MLWSLVRAGFAEQAHYRLAVAAGLFTNVVFGFIRAAVLFAALDASTTAFAGYDRDTLGGYVWISQALLGAITLMAPISSVEERIKNGDIAVDYLRPVPLVAAFALPAVGRAAYTLLPRGVPAVVVGLLTTGWFLPPTPGPYLVGVLSVAVAVVASYLGVHCIGLLGFWVVDTRGIKAFYGILGTFLAGLFVPVDLFPGWLRTLAGFTPFPTFLQYPVDVLSGRVLGAAAWQHLGVQLAWGLALLALALLLERLGRRHLEVQGG</sequence>
<feature type="transmembrane region" description="Helical" evidence="1">
    <location>
        <begin position="57"/>
        <end position="77"/>
    </location>
</feature>
<proteinExistence type="predicted"/>
<dbReference type="AlphaFoldDB" id="A0A367YYA3"/>
<keyword evidence="3" id="KW-1185">Reference proteome</keyword>
<dbReference type="PANTHER" id="PTHR36832">
    <property type="entry name" value="SLR1174 PROTEIN-RELATED"/>
    <property type="match status" value="1"/>
</dbReference>
<name>A0A367YYA3_9ACTN</name>
<dbReference type="Proteomes" id="UP000252770">
    <property type="component" value="Unassembled WGS sequence"/>
</dbReference>
<protein>
    <submittedName>
        <fullName evidence="2">ABC transporter permease</fullName>
    </submittedName>
</protein>
<evidence type="ECO:0000313" key="3">
    <source>
        <dbReference type="Proteomes" id="UP000252770"/>
    </source>
</evidence>
<reference evidence="2 3" key="1">
    <citation type="submission" date="2018-07" db="EMBL/GenBank/DDBJ databases">
        <title>Desertimonas flava gen. nov. sp. nov.</title>
        <authorList>
            <person name="Liu S."/>
        </authorList>
    </citation>
    <scope>NUCLEOTIDE SEQUENCE [LARGE SCALE GENOMIC DNA]</scope>
    <source>
        <strain evidence="2 3">16Sb5-5</strain>
    </source>
</reference>
<keyword evidence="1" id="KW-0472">Membrane</keyword>
<feature type="transmembrane region" description="Helical" evidence="1">
    <location>
        <begin position="177"/>
        <end position="200"/>
    </location>
</feature>